<evidence type="ECO:0000313" key="1">
    <source>
        <dbReference type="EMBL" id="JAH31282.1"/>
    </source>
</evidence>
<reference evidence="1" key="1">
    <citation type="submission" date="2014-11" db="EMBL/GenBank/DDBJ databases">
        <authorList>
            <person name="Amaro Gonzalez C."/>
        </authorList>
    </citation>
    <scope>NUCLEOTIDE SEQUENCE</scope>
</reference>
<name>A0A0E9RR54_ANGAN</name>
<reference evidence="1" key="2">
    <citation type="journal article" date="2015" name="Fish Shellfish Immunol.">
        <title>Early steps in the European eel (Anguilla anguilla)-Vibrio vulnificus interaction in the gills: Role of the RtxA13 toxin.</title>
        <authorList>
            <person name="Callol A."/>
            <person name="Pajuelo D."/>
            <person name="Ebbesson L."/>
            <person name="Teles M."/>
            <person name="MacKenzie S."/>
            <person name="Amaro C."/>
        </authorList>
    </citation>
    <scope>NUCLEOTIDE SEQUENCE</scope>
</reference>
<sequence length="12" mass="1269">MTPHAKSLTALV</sequence>
<accession>A0A0E9RR54</accession>
<organism evidence="1">
    <name type="scientific">Anguilla anguilla</name>
    <name type="common">European freshwater eel</name>
    <name type="synonym">Muraena anguilla</name>
    <dbReference type="NCBI Taxonomy" id="7936"/>
    <lineage>
        <taxon>Eukaryota</taxon>
        <taxon>Metazoa</taxon>
        <taxon>Chordata</taxon>
        <taxon>Craniata</taxon>
        <taxon>Vertebrata</taxon>
        <taxon>Euteleostomi</taxon>
        <taxon>Actinopterygii</taxon>
        <taxon>Neopterygii</taxon>
        <taxon>Teleostei</taxon>
        <taxon>Anguilliformes</taxon>
        <taxon>Anguillidae</taxon>
        <taxon>Anguilla</taxon>
    </lineage>
</organism>
<protein>
    <submittedName>
        <fullName evidence="1">Uncharacterized protein</fullName>
    </submittedName>
</protein>
<proteinExistence type="predicted"/>
<dbReference type="EMBL" id="GBXM01077295">
    <property type="protein sequence ID" value="JAH31282.1"/>
    <property type="molecule type" value="Transcribed_RNA"/>
</dbReference>